<dbReference type="AlphaFoldDB" id="D8Q3I5"/>
<proteinExistence type="predicted"/>
<feature type="compositionally biased region" description="Pro residues" evidence="1">
    <location>
        <begin position="479"/>
        <end position="490"/>
    </location>
</feature>
<feature type="region of interest" description="Disordered" evidence="1">
    <location>
        <begin position="658"/>
        <end position="735"/>
    </location>
</feature>
<evidence type="ECO:0000313" key="3">
    <source>
        <dbReference type="Proteomes" id="UP000007431"/>
    </source>
</evidence>
<accession>D8Q3I5</accession>
<dbReference type="EMBL" id="GL377305">
    <property type="protein sequence ID" value="EFI97693.1"/>
    <property type="molecule type" value="Genomic_DNA"/>
</dbReference>
<feature type="compositionally biased region" description="Polar residues" evidence="1">
    <location>
        <begin position="158"/>
        <end position="180"/>
    </location>
</feature>
<feature type="region of interest" description="Disordered" evidence="1">
    <location>
        <begin position="433"/>
        <end position="514"/>
    </location>
</feature>
<reference evidence="2 3" key="1">
    <citation type="journal article" date="2010" name="Nat. Biotechnol.">
        <title>Genome sequence of the model mushroom Schizophyllum commune.</title>
        <authorList>
            <person name="Ohm R.A."/>
            <person name="de Jong J.F."/>
            <person name="Lugones L.G."/>
            <person name="Aerts A."/>
            <person name="Kothe E."/>
            <person name="Stajich J.E."/>
            <person name="de Vries R.P."/>
            <person name="Record E."/>
            <person name="Levasseur A."/>
            <person name="Baker S.E."/>
            <person name="Bartholomew K.A."/>
            <person name="Coutinho P.M."/>
            <person name="Erdmann S."/>
            <person name="Fowler T.J."/>
            <person name="Gathman A.C."/>
            <person name="Lombard V."/>
            <person name="Henrissat B."/>
            <person name="Knabe N."/>
            <person name="Kuees U."/>
            <person name="Lilly W.W."/>
            <person name="Lindquist E."/>
            <person name="Lucas S."/>
            <person name="Magnuson J.K."/>
            <person name="Piumi F."/>
            <person name="Raudaskoski M."/>
            <person name="Salamov A."/>
            <person name="Schmutz J."/>
            <person name="Schwarze F.W.M.R."/>
            <person name="vanKuyk P.A."/>
            <person name="Horton J.S."/>
            <person name="Grigoriev I.V."/>
            <person name="Woesten H.A.B."/>
        </authorList>
    </citation>
    <scope>NUCLEOTIDE SEQUENCE [LARGE SCALE GENOMIC DNA]</scope>
    <source>
        <strain evidence="3">H4-8 / FGSC 9210</strain>
    </source>
</reference>
<feature type="compositionally biased region" description="Basic residues" evidence="1">
    <location>
        <begin position="57"/>
        <end position="66"/>
    </location>
</feature>
<feature type="region of interest" description="Disordered" evidence="1">
    <location>
        <begin position="100"/>
        <end position="124"/>
    </location>
</feature>
<dbReference type="GeneID" id="9595316"/>
<gene>
    <name evidence="2" type="ORF">SCHCODRAFT_107838</name>
</gene>
<dbReference type="Proteomes" id="UP000007431">
    <property type="component" value="Unassembled WGS sequence"/>
</dbReference>
<evidence type="ECO:0000256" key="1">
    <source>
        <dbReference type="SAM" id="MobiDB-lite"/>
    </source>
</evidence>
<organism evidence="3">
    <name type="scientific">Schizophyllum commune (strain H4-8 / FGSC 9210)</name>
    <name type="common">Split gill fungus</name>
    <dbReference type="NCBI Taxonomy" id="578458"/>
    <lineage>
        <taxon>Eukaryota</taxon>
        <taxon>Fungi</taxon>
        <taxon>Dikarya</taxon>
        <taxon>Basidiomycota</taxon>
        <taxon>Agaricomycotina</taxon>
        <taxon>Agaricomycetes</taxon>
        <taxon>Agaricomycetidae</taxon>
        <taxon>Agaricales</taxon>
        <taxon>Schizophyllaceae</taxon>
        <taxon>Schizophyllum</taxon>
    </lineage>
</organism>
<name>D8Q3I5_SCHCM</name>
<sequence>MTHDFTLPHDCKDDITAQMRCDMPRKAGSCSRMENNNNNTPLSRARLKHSTLQPNSRHTRARGRVGRRTERSTSQRRHHVASRARIADLTICGEHHFFSQRRSSGSGPGLERRILPSTVPRDSDNTMDACNFSSSASCTVRFASHCAFIPAPCKKSKGASTPSRSDSPAPSVSGASPLSPTKTKARVTTKAVSIPLHKLSLKLPLPLVEFGPLSPPNIPTSMHAGFGSPRSEVPAQRSGSPAPPPVPPKPATPTKSCLRAPRLQPVKKRPTTPRRASMPLPFAPMQLVQEVKPVPGRALGEIEVVPVECTLAPLARRRKPRLAGILRLAPRELEESPEEAELRALRAHELKGCCAQCASACTASALQAEQWTLGARRAWAAYTFGEHMAPAAPTPSGHLFSVDEVDLLRRRSQEPIIREGEASATAIVVTDEEGGQTAAEPHSRQVSGESSLSSSSGSLSSHSTDSLASIGSATLTSPPTSPPCSPPQCLSPPLSFSSSPLPSPLSSSSAISSPALSTDGFPLSASPCVPPKAPYRPSVADDEDELFPLPARKCSPKLPCPRSPVKARRASAICAMDRVVDMSTWKDKEGERCVKDGEISLTGEKSNATQVQPTDSIAENWEEVTMPGETAPTSEVEQIIAPSLARKTVDRRRSASLALSLPTAAKPMHRRSSSTSASPVAATSPSPVTTTSPVVGAAIPSPVQETAPLATPPPTPTCPPTSPRPKAKRRGSILSTRLWKGALTMGGTI</sequence>
<feature type="region of interest" description="Disordered" evidence="1">
    <location>
        <begin position="219"/>
        <end position="279"/>
    </location>
</feature>
<feature type="compositionally biased region" description="Pro residues" evidence="1">
    <location>
        <begin position="710"/>
        <end position="723"/>
    </location>
</feature>
<feature type="compositionally biased region" description="Low complexity" evidence="1">
    <location>
        <begin position="444"/>
        <end position="478"/>
    </location>
</feature>
<feature type="non-terminal residue" evidence="2">
    <location>
        <position position="749"/>
    </location>
</feature>
<protein>
    <submittedName>
        <fullName evidence="2">Uncharacterized protein</fullName>
    </submittedName>
</protein>
<dbReference type="OrthoDB" id="3050108at2759"/>
<feature type="compositionally biased region" description="Low complexity" evidence="1">
    <location>
        <begin position="673"/>
        <end position="698"/>
    </location>
</feature>
<dbReference type="InParanoid" id="D8Q3I5"/>
<feature type="compositionally biased region" description="Pro residues" evidence="1">
    <location>
        <begin position="241"/>
        <end position="251"/>
    </location>
</feature>
<feature type="region of interest" description="Disordered" evidence="1">
    <location>
        <begin position="48"/>
        <end position="82"/>
    </location>
</feature>
<feature type="compositionally biased region" description="Low complexity" evidence="1">
    <location>
        <begin position="491"/>
        <end position="514"/>
    </location>
</feature>
<keyword evidence="3" id="KW-1185">Reference proteome</keyword>
<dbReference type="HOGENOM" id="CLU_371370_0_0_1"/>
<evidence type="ECO:0000313" key="2">
    <source>
        <dbReference type="EMBL" id="EFI97693.1"/>
    </source>
</evidence>
<feature type="region of interest" description="Disordered" evidence="1">
    <location>
        <begin position="153"/>
        <end position="187"/>
    </location>
</feature>
<dbReference type="KEGG" id="scm:SCHCO_02618067"/>
<dbReference type="OMA" id="WELETFR"/>
<dbReference type="VEuPathDB" id="FungiDB:SCHCODRAFT_02618067"/>